<name>A0A2N5GM09_9BACI</name>
<dbReference type="Proteomes" id="UP000235114">
    <property type="component" value="Unassembled WGS sequence"/>
</dbReference>
<organism evidence="6 8">
    <name type="scientific">Bacillus canaveralius</name>
    <dbReference type="NCBI Taxonomy" id="1403243"/>
    <lineage>
        <taxon>Bacteria</taxon>
        <taxon>Bacillati</taxon>
        <taxon>Bacillota</taxon>
        <taxon>Bacilli</taxon>
        <taxon>Bacillales</taxon>
        <taxon>Bacillaceae</taxon>
        <taxon>Bacillus</taxon>
    </lineage>
</organism>
<dbReference type="InterPro" id="IPR002347">
    <property type="entry name" value="SDR_fam"/>
</dbReference>
<evidence type="ECO:0000313" key="7">
    <source>
        <dbReference type="EMBL" id="PLR97095.1"/>
    </source>
</evidence>
<keyword evidence="9" id="KW-1185">Reference proteome</keyword>
<keyword evidence="4" id="KW-0521">NADP</keyword>
<evidence type="ECO:0000313" key="8">
    <source>
        <dbReference type="Proteomes" id="UP000234951"/>
    </source>
</evidence>
<reference evidence="6 8" key="1">
    <citation type="submission" date="2017-11" db="EMBL/GenBank/DDBJ databases">
        <title>Comparitive Functional Genomics of Dry Heat Resistant strains isolated from the Viking Spacecraft.</title>
        <authorList>
            <person name="Seuylemezian A."/>
            <person name="Cooper K."/>
            <person name="Vaishampayan P."/>
        </authorList>
    </citation>
    <scope>NUCLEOTIDE SEQUENCE [LARGE SCALE GENOMIC DNA]</scope>
    <source>
        <strain evidence="6 8">M4.6</strain>
    </source>
</reference>
<dbReference type="NCBIfam" id="NF005381">
    <property type="entry name" value="PRK06924.1"/>
    <property type="match status" value="1"/>
</dbReference>
<dbReference type="PRINTS" id="PR00081">
    <property type="entry name" value="GDHRDH"/>
</dbReference>
<dbReference type="Proteomes" id="UP000234951">
    <property type="component" value="Unassembled WGS sequence"/>
</dbReference>
<dbReference type="EMBL" id="PGVA01000024">
    <property type="protein sequence ID" value="PLR82900.1"/>
    <property type="molecule type" value="Genomic_DNA"/>
</dbReference>
<dbReference type="OrthoDB" id="9794387at2"/>
<dbReference type="Pfam" id="PF00106">
    <property type="entry name" value="adh_short"/>
    <property type="match status" value="1"/>
</dbReference>
<reference evidence="7 9" key="2">
    <citation type="submission" date="2017-12" db="EMBL/GenBank/DDBJ databases">
        <title>Comparative Functional Genomics of Dry Heat Resistant strains isolated from the Viking Spacecraft.</title>
        <authorList>
            <person name="Seuylemezian A."/>
            <person name="Cooper K."/>
            <person name="Vaishampayan P."/>
        </authorList>
    </citation>
    <scope>NUCLEOTIDE SEQUENCE [LARGE SCALE GENOMIC DNA]</scope>
    <source>
        <strain evidence="7 9">ATCC 29669</strain>
    </source>
</reference>
<proteinExistence type="inferred from homology"/>
<dbReference type="InterPro" id="IPR020904">
    <property type="entry name" value="Sc_DH/Rdtase_CS"/>
</dbReference>
<sequence>MKFALITGASKGLGAEIAKRMLAENIGIITISRTENTELQAIATEKGHLYQHISCSLSDVEQAHAAFSEAATMLFGKRPELVYLINNAGTIEPIETVGRLDAQFVEDSIQINLTAPVLLTNLFISEANRHNTPIHIINISSGAGERPIQGWSIYCSTKAALNMFTQTAAMEQRSAGHPHKIIAFSPGVMDTDMQVTIRSSSAEAFHDVDTFQQYKETGALRSPYIVANALMDKLLEGTIDSGKIYHINELL</sequence>
<evidence type="ECO:0000256" key="5">
    <source>
        <dbReference type="ARBA" id="ARBA00023002"/>
    </source>
</evidence>
<dbReference type="PROSITE" id="PS00061">
    <property type="entry name" value="ADH_SHORT"/>
    <property type="match status" value="1"/>
</dbReference>
<dbReference type="GO" id="GO:0005737">
    <property type="term" value="C:cytoplasm"/>
    <property type="evidence" value="ECO:0007669"/>
    <property type="project" value="UniProtKB-SubCell"/>
</dbReference>
<keyword evidence="3" id="KW-0963">Cytoplasm</keyword>
<evidence type="ECO:0000256" key="1">
    <source>
        <dbReference type="ARBA" id="ARBA00004496"/>
    </source>
</evidence>
<evidence type="ECO:0000313" key="9">
    <source>
        <dbReference type="Proteomes" id="UP000235114"/>
    </source>
</evidence>
<protein>
    <submittedName>
        <fullName evidence="6">Short-chain dehydrogenase</fullName>
    </submittedName>
</protein>
<dbReference type="SUPFAM" id="SSF51735">
    <property type="entry name" value="NAD(P)-binding Rossmann-fold domains"/>
    <property type="match status" value="1"/>
</dbReference>
<evidence type="ECO:0000256" key="3">
    <source>
        <dbReference type="ARBA" id="ARBA00022490"/>
    </source>
</evidence>
<comment type="caution">
    <text evidence="6">The sequence shown here is derived from an EMBL/GenBank/DDBJ whole genome shotgun (WGS) entry which is preliminary data.</text>
</comment>
<dbReference type="InterPro" id="IPR036291">
    <property type="entry name" value="NAD(P)-bd_dom_sf"/>
</dbReference>
<accession>A0A2N5GM09</accession>
<comment type="subcellular location">
    <subcellularLocation>
        <location evidence="1">Cytoplasm</location>
    </subcellularLocation>
</comment>
<keyword evidence="5" id="KW-0560">Oxidoreductase</keyword>
<dbReference type="EMBL" id="PGVD01000028">
    <property type="protein sequence ID" value="PLR97095.1"/>
    <property type="molecule type" value="Genomic_DNA"/>
</dbReference>
<evidence type="ECO:0000256" key="2">
    <source>
        <dbReference type="ARBA" id="ARBA00006484"/>
    </source>
</evidence>
<dbReference type="GO" id="GO:0004757">
    <property type="term" value="F:sepiapterin reductase (NADP+) activity"/>
    <property type="evidence" value="ECO:0007669"/>
    <property type="project" value="TreeGrafter"/>
</dbReference>
<dbReference type="PANTHER" id="PTHR44085:SF2">
    <property type="entry name" value="SEPIAPTERIN REDUCTASE"/>
    <property type="match status" value="1"/>
</dbReference>
<dbReference type="InterPro" id="IPR051721">
    <property type="entry name" value="Biopterin_syn/organic_redct"/>
</dbReference>
<gene>
    <name evidence="6" type="ORF">CU635_10485</name>
    <name evidence="7" type="ORF">CVD25_10710</name>
</gene>
<dbReference type="Gene3D" id="3.40.50.720">
    <property type="entry name" value="NAD(P)-binding Rossmann-like Domain"/>
    <property type="match status" value="1"/>
</dbReference>
<dbReference type="AlphaFoldDB" id="A0A2N5GM09"/>
<evidence type="ECO:0000256" key="4">
    <source>
        <dbReference type="ARBA" id="ARBA00022857"/>
    </source>
</evidence>
<comment type="similarity">
    <text evidence="2">Belongs to the short-chain dehydrogenases/reductases (SDR) family.</text>
</comment>
<dbReference type="PANTHER" id="PTHR44085">
    <property type="entry name" value="SEPIAPTERIN REDUCTASE"/>
    <property type="match status" value="1"/>
</dbReference>
<evidence type="ECO:0000313" key="6">
    <source>
        <dbReference type="EMBL" id="PLR82900.1"/>
    </source>
</evidence>
<dbReference type="RefSeq" id="WP_101577316.1">
    <property type="nucleotide sequence ID" value="NZ_PGVA01000024.1"/>
</dbReference>
<dbReference type="GO" id="GO:0006729">
    <property type="term" value="P:tetrahydrobiopterin biosynthetic process"/>
    <property type="evidence" value="ECO:0007669"/>
    <property type="project" value="TreeGrafter"/>
</dbReference>